<sequence>MAGTGDLGRRIIHHRERLGLTREQVAAHADMSPGYLKYLEENADTPDTGALYRLADALGTTVDDLLGGGQERPPGRGPATAHPSLETLEEAECLRLIEPGGIGRVAFNSSRGPTVLPVNYKMQHGAIVFRTATGGAMDQDLRTGLEGVDIVIAFQIDKIDEANREGWSVLVQGPAHHVPPEEATGVAGVGITPWAGGERQLYIRIVPSRVTGRRIHGM</sequence>
<dbReference type="Gene3D" id="2.30.110.10">
    <property type="entry name" value="Electron Transport, Fmn-binding Protein, Chain A"/>
    <property type="match status" value="1"/>
</dbReference>
<reference evidence="3" key="1">
    <citation type="journal article" date="2019" name="Int. J. Syst. Evol. Microbiol.">
        <title>The Global Catalogue of Microorganisms (GCM) 10K type strain sequencing project: providing services to taxonomists for standard genome sequencing and annotation.</title>
        <authorList>
            <consortium name="The Broad Institute Genomics Platform"/>
            <consortium name="The Broad Institute Genome Sequencing Center for Infectious Disease"/>
            <person name="Wu L."/>
            <person name="Ma J."/>
        </authorList>
    </citation>
    <scope>NUCLEOTIDE SEQUENCE [LARGE SCALE GENOMIC DNA]</scope>
    <source>
        <strain evidence="3">CCUG 53903</strain>
    </source>
</reference>
<dbReference type="RefSeq" id="WP_379517006.1">
    <property type="nucleotide sequence ID" value="NZ_JBHSPA010000029.1"/>
</dbReference>
<dbReference type="Proteomes" id="UP001596058">
    <property type="component" value="Unassembled WGS sequence"/>
</dbReference>
<evidence type="ECO:0000259" key="1">
    <source>
        <dbReference type="PROSITE" id="PS50943"/>
    </source>
</evidence>
<evidence type="ECO:0000313" key="2">
    <source>
        <dbReference type="EMBL" id="MFC5827506.1"/>
    </source>
</evidence>
<proteinExistence type="predicted"/>
<dbReference type="InterPro" id="IPR024747">
    <property type="entry name" value="Pyridox_Oxase-rel"/>
</dbReference>
<accession>A0ABW1CP64</accession>
<dbReference type="Pfam" id="PF12900">
    <property type="entry name" value="Pyridox_ox_2"/>
    <property type="match status" value="1"/>
</dbReference>
<keyword evidence="3" id="KW-1185">Reference proteome</keyword>
<protein>
    <submittedName>
        <fullName evidence="2">Helix-turn-helix domain-containing protein</fullName>
    </submittedName>
</protein>
<name>A0ABW1CP64_9ACTN</name>
<organism evidence="2 3">
    <name type="scientific">Nonomuraea insulae</name>
    <dbReference type="NCBI Taxonomy" id="1616787"/>
    <lineage>
        <taxon>Bacteria</taxon>
        <taxon>Bacillati</taxon>
        <taxon>Actinomycetota</taxon>
        <taxon>Actinomycetes</taxon>
        <taxon>Streptosporangiales</taxon>
        <taxon>Streptosporangiaceae</taxon>
        <taxon>Nonomuraea</taxon>
    </lineage>
</organism>
<dbReference type="EMBL" id="JBHSPA010000029">
    <property type="protein sequence ID" value="MFC5827506.1"/>
    <property type="molecule type" value="Genomic_DNA"/>
</dbReference>
<dbReference type="InterPro" id="IPR001387">
    <property type="entry name" value="Cro/C1-type_HTH"/>
</dbReference>
<gene>
    <name evidence="2" type="ORF">ACFPZ3_26895</name>
</gene>
<feature type="domain" description="HTH cro/C1-type" evidence="1">
    <location>
        <begin position="11"/>
        <end position="65"/>
    </location>
</feature>
<dbReference type="Pfam" id="PF13560">
    <property type="entry name" value="HTH_31"/>
    <property type="match status" value="1"/>
</dbReference>
<evidence type="ECO:0000313" key="3">
    <source>
        <dbReference type="Proteomes" id="UP001596058"/>
    </source>
</evidence>
<dbReference type="Gene3D" id="1.10.260.40">
    <property type="entry name" value="lambda repressor-like DNA-binding domains"/>
    <property type="match status" value="1"/>
</dbReference>
<dbReference type="PROSITE" id="PS50943">
    <property type="entry name" value="HTH_CROC1"/>
    <property type="match status" value="1"/>
</dbReference>
<dbReference type="CDD" id="cd00093">
    <property type="entry name" value="HTH_XRE"/>
    <property type="match status" value="1"/>
</dbReference>
<dbReference type="InterPro" id="IPR010982">
    <property type="entry name" value="Lambda_DNA-bd_dom_sf"/>
</dbReference>
<dbReference type="InterPro" id="IPR012349">
    <property type="entry name" value="Split_barrel_FMN-bd"/>
</dbReference>
<dbReference type="SUPFAM" id="SSF50475">
    <property type="entry name" value="FMN-binding split barrel"/>
    <property type="match status" value="1"/>
</dbReference>
<dbReference type="SMART" id="SM00530">
    <property type="entry name" value="HTH_XRE"/>
    <property type="match status" value="1"/>
</dbReference>
<comment type="caution">
    <text evidence="2">The sequence shown here is derived from an EMBL/GenBank/DDBJ whole genome shotgun (WGS) entry which is preliminary data.</text>
</comment>
<dbReference type="SUPFAM" id="SSF47413">
    <property type="entry name" value="lambda repressor-like DNA-binding domains"/>
    <property type="match status" value="1"/>
</dbReference>